<dbReference type="EMBL" id="CP051217">
    <property type="protein sequence ID" value="QJB70332.1"/>
    <property type="molecule type" value="Genomic_DNA"/>
</dbReference>
<dbReference type="RefSeq" id="WP_168820598.1">
    <property type="nucleotide sequence ID" value="NZ_CP051217.1"/>
</dbReference>
<keyword evidence="1" id="KW-0175">Coiled coil</keyword>
<name>A0A6H2DNT9_9SPHN</name>
<evidence type="ECO:0000313" key="3">
    <source>
        <dbReference type="EMBL" id="QJB70332.1"/>
    </source>
</evidence>
<evidence type="ECO:0000313" key="4">
    <source>
        <dbReference type="Proteomes" id="UP000501600"/>
    </source>
</evidence>
<organism evidence="3 4">
    <name type="scientific">Parasphingorhabdus halotolerans</name>
    <dbReference type="NCBI Taxonomy" id="2725558"/>
    <lineage>
        <taxon>Bacteria</taxon>
        <taxon>Pseudomonadati</taxon>
        <taxon>Pseudomonadota</taxon>
        <taxon>Alphaproteobacteria</taxon>
        <taxon>Sphingomonadales</taxon>
        <taxon>Sphingomonadaceae</taxon>
        <taxon>Parasphingorhabdus</taxon>
    </lineage>
</organism>
<proteinExistence type="predicted"/>
<dbReference type="InterPro" id="IPR007475">
    <property type="entry name" value="UbiK"/>
</dbReference>
<dbReference type="Proteomes" id="UP000501600">
    <property type="component" value="Chromosome"/>
</dbReference>
<evidence type="ECO:0000256" key="2">
    <source>
        <dbReference type="SAM" id="MobiDB-lite"/>
    </source>
</evidence>
<protein>
    <submittedName>
        <fullName evidence="3">Accessory factor UbiK family protein</fullName>
    </submittedName>
</protein>
<reference evidence="3 4" key="1">
    <citation type="submission" date="2020-04" db="EMBL/GenBank/DDBJ databases">
        <title>Genome sequence for Sphingorhabdus sp. strain M1.</title>
        <authorList>
            <person name="Park S.-J."/>
        </authorList>
    </citation>
    <scope>NUCLEOTIDE SEQUENCE [LARGE SCALE GENOMIC DNA]</scope>
    <source>
        <strain evidence="3 4">JK6</strain>
    </source>
</reference>
<feature type="region of interest" description="Disordered" evidence="2">
    <location>
        <begin position="79"/>
        <end position="114"/>
    </location>
</feature>
<dbReference type="AlphaFoldDB" id="A0A6H2DNT9"/>
<gene>
    <name evidence="3" type="ORF">HF685_14510</name>
</gene>
<dbReference type="KEGG" id="phao:HF685_14510"/>
<feature type="coiled-coil region" evidence="1">
    <location>
        <begin position="52"/>
        <end position="79"/>
    </location>
</feature>
<dbReference type="Pfam" id="PF04380">
    <property type="entry name" value="BMFP"/>
    <property type="match status" value="1"/>
</dbReference>
<evidence type="ECO:0000256" key="1">
    <source>
        <dbReference type="SAM" id="Coils"/>
    </source>
</evidence>
<sequence length="114" mass="12194">MQSQNRFFDDLSKVLNGIAGTVAGVGREAEAGARERAKEFFGGMDFVSREEFEAVKEMAAKARAEADALKKRVDALEKAVKPAAKSTTTRKAPTKKAPAKGAPQKVAPRKSASQ</sequence>
<feature type="compositionally biased region" description="Low complexity" evidence="2">
    <location>
        <begin position="81"/>
        <end position="91"/>
    </location>
</feature>
<accession>A0A6H2DNT9</accession>
<keyword evidence="4" id="KW-1185">Reference proteome</keyword>